<dbReference type="InterPro" id="IPR038255">
    <property type="entry name" value="PBS_linker_sf"/>
</dbReference>
<dbReference type="CDD" id="cd04277">
    <property type="entry name" value="ZnMc_serralysin_like"/>
    <property type="match status" value="1"/>
</dbReference>
<dbReference type="SMART" id="SM00235">
    <property type="entry name" value="ZnMc"/>
    <property type="match status" value="1"/>
</dbReference>
<proteinExistence type="predicted"/>
<dbReference type="PROSITE" id="PS00330">
    <property type="entry name" value="HEMOLYSIN_CALCIUM"/>
    <property type="match status" value="2"/>
</dbReference>
<comment type="caution">
    <text evidence="5">The sequence shown here is derived from an EMBL/GenBank/DDBJ whole genome shotgun (WGS) entry which is preliminary data.</text>
</comment>
<evidence type="ECO:0000313" key="5">
    <source>
        <dbReference type="EMBL" id="MCF7545738.1"/>
    </source>
</evidence>
<keyword evidence="3" id="KW-0677">Repeat</keyword>
<dbReference type="Proteomes" id="UP001162905">
    <property type="component" value="Unassembled WGS sequence"/>
</dbReference>
<evidence type="ECO:0000256" key="3">
    <source>
        <dbReference type="ARBA" id="ARBA00022737"/>
    </source>
</evidence>
<dbReference type="Gene3D" id="2.150.10.10">
    <property type="entry name" value="Serralysin-like metalloprotease, C-terminal"/>
    <property type="match status" value="1"/>
</dbReference>
<dbReference type="InterPro" id="IPR013858">
    <property type="entry name" value="Peptidase_M10B_C"/>
</dbReference>
<keyword evidence="2" id="KW-0964">Secreted</keyword>
<dbReference type="InterPro" id="IPR024079">
    <property type="entry name" value="MetalloPept_cat_dom_sf"/>
</dbReference>
<dbReference type="Pfam" id="PF08548">
    <property type="entry name" value="Peptidase_M10_C"/>
    <property type="match status" value="1"/>
</dbReference>
<dbReference type="RefSeq" id="WP_237255029.1">
    <property type="nucleotide sequence ID" value="NZ_JAKJXH010000070.1"/>
</dbReference>
<dbReference type="Gene3D" id="1.10.3130.20">
    <property type="entry name" value="Phycobilisome linker domain"/>
    <property type="match status" value="2"/>
</dbReference>
<accession>A0ABS9IDD0</accession>
<evidence type="ECO:0000256" key="2">
    <source>
        <dbReference type="ARBA" id="ARBA00022525"/>
    </source>
</evidence>
<dbReference type="InterPro" id="IPR011049">
    <property type="entry name" value="Serralysin-like_metalloprot_C"/>
</dbReference>
<dbReference type="SUPFAM" id="SSF55486">
    <property type="entry name" value="Metalloproteases ('zincins'), catalytic domain"/>
    <property type="match status" value="1"/>
</dbReference>
<dbReference type="Pfam" id="PF13946">
    <property type="entry name" value="DUF4214"/>
    <property type="match status" value="2"/>
</dbReference>
<reference evidence="5" key="1">
    <citation type="submission" date="2022-01" db="EMBL/GenBank/DDBJ databases">
        <title>Pseudomonas sp. nov. isolated from Antarctic regolith.</title>
        <authorList>
            <person name="Novakova D."/>
            <person name="Sedlar K."/>
        </authorList>
    </citation>
    <scope>NUCLEOTIDE SEQUENCE</scope>
    <source>
        <strain evidence="5">P2647</strain>
    </source>
</reference>
<keyword evidence="6" id="KW-1185">Reference proteome</keyword>
<dbReference type="InterPro" id="IPR032534">
    <property type="entry name" value="EcxA_zinc-bd"/>
</dbReference>
<dbReference type="Pfam" id="PF16313">
    <property type="entry name" value="DUF4953"/>
    <property type="match status" value="1"/>
</dbReference>
<protein>
    <submittedName>
        <fullName evidence="5">DUF4214 domain-containing protein</fullName>
    </submittedName>
</protein>
<dbReference type="InterPro" id="IPR025282">
    <property type="entry name" value="DUF4214"/>
</dbReference>
<dbReference type="Gene3D" id="3.40.390.10">
    <property type="entry name" value="Collagenase (Catalytic Domain)"/>
    <property type="match status" value="1"/>
</dbReference>
<evidence type="ECO:0000256" key="1">
    <source>
        <dbReference type="ARBA" id="ARBA00004613"/>
    </source>
</evidence>
<dbReference type="PRINTS" id="PR00313">
    <property type="entry name" value="CABNDNGRPT"/>
</dbReference>
<dbReference type="SUPFAM" id="SSF51120">
    <property type="entry name" value="beta-Roll"/>
    <property type="match status" value="1"/>
</dbReference>
<evidence type="ECO:0000313" key="6">
    <source>
        <dbReference type="Proteomes" id="UP001162905"/>
    </source>
</evidence>
<gene>
    <name evidence="5" type="ORF">L4G47_26515</name>
</gene>
<dbReference type="InterPro" id="IPR006026">
    <property type="entry name" value="Peptidase_Metallo"/>
</dbReference>
<sequence>MCSMCDALTQLWAEGATGQGAANQTVTSQATLEHLTLDQQANYLTDGYWDDAYGGSQRHFDVHAGGSLTVNLASLSANAQVVARYALQTWTNVSGINFVETTAAGAINFSENKSGAYTSSNYAGSIISDSSVNIASNWVNYGSYYQQTYIHEIGHALGLGHAGNYNGSATFPNNAFYQEDSWKYSIMSYFSQDQNSYSNASFGYVATPMLADIVAIQALYGTAVTRTGDNTYSFNKTSINTGTDFVTGLVATIYDSGGNDTINVSTYGGAQTVDLRSEAFSSLYGGLSNIAIARGTVIENAITGAGADTLIGNASDNFLNANAGNDLLLGGDGNDRLMGGAGSDVLDGGNGFDTALYTEAGARYFATYDAALVSNATLRVHDAQTSDVDTLLGVEKLAFMDRNASLDELLMAFRSRYGAFNAESDATVSLSFSADLHHIALTEDQANIARLYSLFGRTPDYQGLNHWLNQQALGSSVAEIRDAFLNSTEAVQRYSVLGNRDFVLDLYQTVLHRTADDSGVSYWNTLLQEGLSRTAVADGFLNSRESRDLSEGETGYIRIVAHNAWNDLDMVVGKGVATGTAGDDQISEQEVRLDGNAVSHLAGNAGIDTFMFNDAASAYTISALDTDTLSVSRSTGAAAKFELSGFNLLDFADRELFVLDSAQASIGRLYTILDRTPDIEGLKFWLSHVATGETGAQVAGGFVQSAEFSQSLPDGSNAAFVEKLYHNVLDRGTDADGLAHWVHSLDGGTSRGQVAFSIANSAESAALTQRDAGFIHLIGHADWV</sequence>
<feature type="domain" description="Peptidase metallopeptidase" evidence="4">
    <location>
        <begin position="55"/>
        <end position="192"/>
    </location>
</feature>
<comment type="subcellular location">
    <subcellularLocation>
        <location evidence="1">Secreted</location>
    </subcellularLocation>
</comment>
<dbReference type="InterPro" id="IPR034033">
    <property type="entry name" value="Serralysin-like"/>
</dbReference>
<organism evidence="5 6">
    <name type="scientific">Pseudomonas petrae</name>
    <dbReference type="NCBI Taxonomy" id="2912190"/>
    <lineage>
        <taxon>Bacteria</taxon>
        <taxon>Pseudomonadati</taxon>
        <taxon>Pseudomonadota</taxon>
        <taxon>Gammaproteobacteria</taxon>
        <taxon>Pseudomonadales</taxon>
        <taxon>Pseudomonadaceae</taxon>
        <taxon>Pseudomonas</taxon>
    </lineage>
</organism>
<dbReference type="EMBL" id="JAKJXH010000070">
    <property type="protein sequence ID" value="MCF7545738.1"/>
    <property type="molecule type" value="Genomic_DNA"/>
</dbReference>
<evidence type="ECO:0000259" key="4">
    <source>
        <dbReference type="SMART" id="SM00235"/>
    </source>
</evidence>
<name>A0ABS9IDD0_9PSED</name>
<dbReference type="InterPro" id="IPR018511">
    <property type="entry name" value="Hemolysin-typ_Ca-bd_CS"/>
</dbReference>